<evidence type="ECO:0000256" key="1">
    <source>
        <dbReference type="SAM" id="MobiDB-lite"/>
    </source>
</evidence>
<keyword evidence="3" id="KW-1185">Reference proteome</keyword>
<gene>
    <name evidence="2" type="ORF">Purlil1_5269</name>
</gene>
<dbReference type="EMBL" id="JAWRVI010000015">
    <property type="protein sequence ID" value="KAK4090597.1"/>
    <property type="molecule type" value="Genomic_DNA"/>
</dbReference>
<reference evidence="2 3" key="1">
    <citation type="journal article" date="2024" name="Microbiol. Resour. Announc.">
        <title>Genome annotations for the ascomycete fungi Trichoderma harzianum, Trichoderma aggressivum, and Purpureocillium lilacinum.</title>
        <authorList>
            <person name="Beijen E.P.W."/>
            <person name="Ohm R.A."/>
        </authorList>
    </citation>
    <scope>NUCLEOTIDE SEQUENCE [LARGE SCALE GENOMIC DNA]</scope>
    <source>
        <strain evidence="2 3">CBS 150709</strain>
    </source>
</reference>
<evidence type="ECO:0000313" key="2">
    <source>
        <dbReference type="EMBL" id="KAK4090597.1"/>
    </source>
</evidence>
<feature type="region of interest" description="Disordered" evidence="1">
    <location>
        <begin position="1"/>
        <end position="89"/>
    </location>
</feature>
<evidence type="ECO:0000313" key="3">
    <source>
        <dbReference type="Proteomes" id="UP001287286"/>
    </source>
</evidence>
<sequence>MSIKSHEAKEPRNIVANTPTTVSSPVGTDAAECIRSPAEGTRPSWPPLHTHTGNVRKAGPPVEDADGSRLAGLDPAAAPFSSRRRRPHDGWLRPPAHFGYELGSVECQASPRTLCLRGRLQEQVRLPKWLEGNISAARSLETLVAEPVPNATHVETGAYV</sequence>
<feature type="compositionally biased region" description="Basic and acidic residues" evidence="1">
    <location>
        <begin position="1"/>
        <end position="12"/>
    </location>
</feature>
<protein>
    <submittedName>
        <fullName evidence="2">Uncharacterized protein</fullName>
    </submittedName>
</protein>
<dbReference type="Proteomes" id="UP001287286">
    <property type="component" value="Unassembled WGS sequence"/>
</dbReference>
<proteinExistence type="predicted"/>
<comment type="caution">
    <text evidence="2">The sequence shown here is derived from an EMBL/GenBank/DDBJ whole genome shotgun (WGS) entry which is preliminary data.</text>
</comment>
<name>A0ABR0C311_PURLI</name>
<accession>A0ABR0C311</accession>
<feature type="compositionally biased region" description="Polar residues" evidence="1">
    <location>
        <begin position="15"/>
        <end position="26"/>
    </location>
</feature>
<organism evidence="2 3">
    <name type="scientific">Purpureocillium lilacinum</name>
    <name type="common">Paecilomyces lilacinus</name>
    <dbReference type="NCBI Taxonomy" id="33203"/>
    <lineage>
        <taxon>Eukaryota</taxon>
        <taxon>Fungi</taxon>
        <taxon>Dikarya</taxon>
        <taxon>Ascomycota</taxon>
        <taxon>Pezizomycotina</taxon>
        <taxon>Sordariomycetes</taxon>
        <taxon>Hypocreomycetidae</taxon>
        <taxon>Hypocreales</taxon>
        <taxon>Ophiocordycipitaceae</taxon>
        <taxon>Purpureocillium</taxon>
    </lineage>
</organism>